<dbReference type="EMBL" id="JAVDYF010000001">
    <property type="protein sequence ID" value="MDR7354836.1"/>
    <property type="molecule type" value="Genomic_DNA"/>
</dbReference>
<evidence type="ECO:0000256" key="1">
    <source>
        <dbReference type="SAM" id="Coils"/>
    </source>
</evidence>
<dbReference type="Proteomes" id="UP001183619">
    <property type="component" value="Unassembled WGS sequence"/>
</dbReference>
<name>A0ABU2B991_9CORY</name>
<comment type="caution">
    <text evidence="2">The sequence shown here is derived from an EMBL/GenBank/DDBJ whole genome shotgun (WGS) entry which is preliminary data.</text>
</comment>
<protein>
    <recommendedName>
        <fullName evidence="4">Primosomal protein</fullName>
    </recommendedName>
</protein>
<evidence type="ECO:0008006" key="4">
    <source>
        <dbReference type="Google" id="ProtNLM"/>
    </source>
</evidence>
<proteinExistence type="predicted"/>
<gene>
    <name evidence="2" type="ORF">J2S37_001374</name>
</gene>
<sequence length="409" mass="45543">MTNKGIIPVKVSLTEGDFFTLWAPSWREHGAEWQAFLGAGDQLFMFRSPEELLVFLEEDTAHDLREHPKWNAFMAQGAHRVVPSDKQYFDIVGVPALLAGRASHENVSHVARCFKLARSLGDVTGTSSVQVFFSSHSLLANADRGSEHFSGPAGEAEWTAIGRVIVTNWDKVVDALDAAVTIKDVASADVASARTRIDEAVEAAKKAREAEEQRKKEEAAKIDPYDTTAWAAAGIDPVKISLDGRTVYTLRTYVEAKPVFLGKYGEIYTFSSSKSLVRWLVEHDDHDLAKVSTWEDIKQGANVGTLSVSVHPDNVYSFNGIARDIERGPEHVDTDQVLRAYELLADAADWAQDDSLNSFFLANPRMQDYISYITGSTRTTGYIPTPPFNEHVDAWNQLEQMLIKRFSKF</sequence>
<reference evidence="2 3" key="1">
    <citation type="submission" date="2023-07" db="EMBL/GenBank/DDBJ databases">
        <title>Sequencing the genomes of 1000 actinobacteria strains.</title>
        <authorList>
            <person name="Klenk H.-P."/>
        </authorList>
    </citation>
    <scope>NUCLEOTIDE SEQUENCE [LARGE SCALE GENOMIC DNA]</scope>
    <source>
        <strain evidence="2 3">DSM 44508</strain>
    </source>
</reference>
<accession>A0ABU2B991</accession>
<evidence type="ECO:0000313" key="3">
    <source>
        <dbReference type="Proteomes" id="UP001183619"/>
    </source>
</evidence>
<feature type="coiled-coil region" evidence="1">
    <location>
        <begin position="190"/>
        <end position="221"/>
    </location>
</feature>
<keyword evidence="3" id="KW-1185">Reference proteome</keyword>
<evidence type="ECO:0000313" key="2">
    <source>
        <dbReference type="EMBL" id="MDR7354836.1"/>
    </source>
</evidence>
<keyword evidence="1" id="KW-0175">Coiled coil</keyword>
<dbReference type="RefSeq" id="WP_277104948.1">
    <property type="nucleotide sequence ID" value="NZ_BAAAJS010000040.1"/>
</dbReference>
<organism evidence="2 3">
    <name type="scientific">Corynebacterium felinum</name>
    <dbReference type="NCBI Taxonomy" id="131318"/>
    <lineage>
        <taxon>Bacteria</taxon>
        <taxon>Bacillati</taxon>
        <taxon>Actinomycetota</taxon>
        <taxon>Actinomycetes</taxon>
        <taxon>Mycobacteriales</taxon>
        <taxon>Corynebacteriaceae</taxon>
        <taxon>Corynebacterium</taxon>
    </lineage>
</organism>